<name>A0A9W7LE10_9STRA</name>
<accession>A0A9W7LE10</accession>
<gene>
    <name evidence="1" type="ORF">TrCOL_g4027</name>
</gene>
<organism evidence="1 2">
    <name type="scientific">Triparma columacea</name>
    <dbReference type="NCBI Taxonomy" id="722753"/>
    <lineage>
        <taxon>Eukaryota</taxon>
        <taxon>Sar</taxon>
        <taxon>Stramenopiles</taxon>
        <taxon>Ochrophyta</taxon>
        <taxon>Bolidophyceae</taxon>
        <taxon>Parmales</taxon>
        <taxon>Triparmaceae</taxon>
        <taxon>Triparma</taxon>
    </lineage>
</organism>
<evidence type="ECO:0000313" key="2">
    <source>
        <dbReference type="Proteomes" id="UP001165065"/>
    </source>
</evidence>
<sequence length="170" mass="19500">MDFLSMRLTLRKDGGGKLEMAMTKLSDDGFDAGDWVIGEVPSTYTPGSELVRNGAVSFAEFESVHATLEAEKALASKISREAAKKASQVRQTLEAFEGLYASIDKSREMGWSKWKRKWKHAYRDVRRELIYEVYVNQVEKMYPGWMAETYGKEFTGQFHIKNGVWDLKRL</sequence>
<dbReference type="OrthoDB" id="199601at2759"/>
<keyword evidence="2" id="KW-1185">Reference proteome</keyword>
<protein>
    <submittedName>
        <fullName evidence="1">Uncharacterized protein</fullName>
    </submittedName>
</protein>
<proteinExistence type="predicted"/>
<dbReference type="AlphaFoldDB" id="A0A9W7LE10"/>
<reference evidence="2" key="1">
    <citation type="journal article" date="2023" name="Commun. Biol.">
        <title>Genome analysis of Parmales, the sister group of diatoms, reveals the evolutionary specialization of diatoms from phago-mixotrophs to photoautotrophs.</title>
        <authorList>
            <person name="Ban H."/>
            <person name="Sato S."/>
            <person name="Yoshikawa S."/>
            <person name="Yamada K."/>
            <person name="Nakamura Y."/>
            <person name="Ichinomiya M."/>
            <person name="Sato N."/>
            <person name="Blanc-Mathieu R."/>
            <person name="Endo H."/>
            <person name="Kuwata A."/>
            <person name="Ogata H."/>
        </authorList>
    </citation>
    <scope>NUCLEOTIDE SEQUENCE [LARGE SCALE GENOMIC DNA]</scope>
</reference>
<comment type="caution">
    <text evidence="1">The sequence shown here is derived from an EMBL/GenBank/DDBJ whole genome shotgun (WGS) entry which is preliminary data.</text>
</comment>
<dbReference type="EMBL" id="BRYA01000286">
    <property type="protein sequence ID" value="GMI46182.1"/>
    <property type="molecule type" value="Genomic_DNA"/>
</dbReference>
<dbReference type="Proteomes" id="UP001165065">
    <property type="component" value="Unassembled WGS sequence"/>
</dbReference>
<evidence type="ECO:0000313" key="1">
    <source>
        <dbReference type="EMBL" id="GMI46182.1"/>
    </source>
</evidence>